<organism evidence="2 3">
    <name type="scientific">Candidatus Afipia apatlaquensis</name>
    <dbReference type="NCBI Taxonomy" id="2712852"/>
    <lineage>
        <taxon>Bacteria</taxon>
        <taxon>Pseudomonadati</taxon>
        <taxon>Pseudomonadota</taxon>
        <taxon>Alphaproteobacteria</taxon>
        <taxon>Hyphomicrobiales</taxon>
        <taxon>Nitrobacteraceae</taxon>
        <taxon>Afipia</taxon>
    </lineage>
</organism>
<protein>
    <submittedName>
        <fullName evidence="2">Hemin ABC transporter substrate-binding protein</fullName>
    </submittedName>
</protein>
<evidence type="ECO:0000313" key="2">
    <source>
        <dbReference type="EMBL" id="NGX95997.1"/>
    </source>
</evidence>
<dbReference type="AlphaFoldDB" id="A0A7C9RFY2"/>
<dbReference type="PROSITE" id="PS50983">
    <property type="entry name" value="FE_B12_PBP"/>
    <property type="match status" value="1"/>
</dbReference>
<dbReference type="InterPro" id="IPR002491">
    <property type="entry name" value="ABC_transptr_periplasmic_BD"/>
</dbReference>
<keyword evidence="3" id="KW-1185">Reference proteome</keyword>
<proteinExistence type="predicted"/>
<dbReference type="PANTHER" id="PTHR30535">
    <property type="entry name" value="VITAMIN B12-BINDING PROTEIN"/>
    <property type="match status" value="1"/>
</dbReference>
<name>A0A7C9RFY2_9BRAD</name>
<gene>
    <name evidence="2" type="ORF">G4V63_12450</name>
</gene>
<comment type="caution">
    <text evidence="2">The sequence shown here is derived from an EMBL/GenBank/DDBJ whole genome shotgun (WGS) entry which is preliminary data.</text>
</comment>
<reference evidence="2" key="1">
    <citation type="submission" date="2020-02" db="EMBL/GenBank/DDBJ databases">
        <title>Draft genome sequence of Candidatus Afipia apatlaquensis IBT-C3, a potential strain for decolorization of textile dyes.</title>
        <authorList>
            <person name="Sanchez-Reyes A."/>
            <person name="Breton-Deval L."/>
            <person name="Mangelson H."/>
            <person name="Sanchez-Flores A."/>
        </authorList>
    </citation>
    <scope>NUCLEOTIDE SEQUENCE [LARGE SCALE GENOMIC DNA]</scope>
    <source>
        <strain evidence="2">IBT-C3</strain>
    </source>
</reference>
<dbReference type="EMBL" id="JAAMRR010000654">
    <property type="protein sequence ID" value="NGX95997.1"/>
    <property type="molecule type" value="Genomic_DNA"/>
</dbReference>
<dbReference type="Pfam" id="PF01497">
    <property type="entry name" value="Peripla_BP_2"/>
    <property type="match status" value="1"/>
</dbReference>
<dbReference type="Proteomes" id="UP000480266">
    <property type="component" value="Unassembled WGS sequence"/>
</dbReference>
<dbReference type="PANTHER" id="PTHR30535:SF4">
    <property type="entry name" value="HEMIN-BINDING PERIPLASMIC PROTEIN HMUT"/>
    <property type="match status" value="1"/>
</dbReference>
<dbReference type="SUPFAM" id="SSF53807">
    <property type="entry name" value="Helical backbone' metal receptor"/>
    <property type="match status" value="1"/>
</dbReference>
<dbReference type="CDD" id="cd01149">
    <property type="entry name" value="HutB"/>
    <property type="match status" value="1"/>
</dbReference>
<feature type="domain" description="Fe/B12 periplasmic-binding" evidence="1">
    <location>
        <begin position="57"/>
        <end position="312"/>
    </location>
</feature>
<sequence length="330" mass="34578">MKSRIPASRTIGARFGVTLALTAGLCVSALSFAAARAEGIIIHDAHGRDMTIGNASRIVSIGGAITEILYALGLQDKIVGIDSTSLYPPKALGEKPNVGYMRQLSAEGVLGLNPQLILAIEGSGPKETLDVIEAAKIPLVSFPETYTEQGLIDKIKLVAHAMDADARGACLAAAVSSDLAELKKLRDGVKQPARVMFVMSFLNGRAMVAGHKTAANEIIKLAGGVNAVDGFDGYKPVNDEAIVAARPDVVLTMQRGREQLEAEAVFANPSFALTPAAAKKSFVAMDGLYLLGFGPRTAAAARDLALSLYPGLNEKAATWKPAALSVDCHK</sequence>
<evidence type="ECO:0000259" key="1">
    <source>
        <dbReference type="PROSITE" id="PS50983"/>
    </source>
</evidence>
<dbReference type="Gene3D" id="3.40.50.1980">
    <property type="entry name" value="Nitrogenase molybdenum iron protein domain"/>
    <property type="match status" value="2"/>
</dbReference>
<accession>A0A7C9RFY2</accession>
<evidence type="ECO:0000313" key="3">
    <source>
        <dbReference type="Proteomes" id="UP000480266"/>
    </source>
</evidence>
<dbReference type="InterPro" id="IPR050902">
    <property type="entry name" value="ABC_Transporter_SBP"/>
</dbReference>